<organism evidence="2 3">
    <name type="scientific">Methanoculleus palmolei</name>
    <dbReference type="NCBI Taxonomy" id="72612"/>
    <lineage>
        <taxon>Archaea</taxon>
        <taxon>Methanobacteriati</taxon>
        <taxon>Methanobacteriota</taxon>
        <taxon>Stenosarchaea group</taxon>
        <taxon>Methanomicrobia</taxon>
        <taxon>Methanomicrobiales</taxon>
        <taxon>Methanomicrobiaceae</taxon>
        <taxon>Methanoculleus</taxon>
    </lineage>
</organism>
<evidence type="ECO:0000313" key="2">
    <source>
        <dbReference type="EMBL" id="WOX55787.1"/>
    </source>
</evidence>
<dbReference type="AlphaFoldDB" id="A0ABD8A9S8"/>
<evidence type="ECO:0000313" key="3">
    <source>
        <dbReference type="Proteomes" id="UP001626603"/>
    </source>
</evidence>
<protein>
    <submittedName>
        <fullName evidence="2">ABC-ATPase domain-containing protein</fullName>
    </submittedName>
</protein>
<dbReference type="InterPro" id="IPR019195">
    <property type="entry name" value="ABC_ATPase_put"/>
</dbReference>
<sequence>MNGMSGTDGSWQGQVHGIVASLGDGRACIERKAVRDLVNTYLVRSLDTTALRFSLPVLLAAPAGASGPGSDGAVGVTIEAIKAAVPGERDLGPIAGAGTEHPVHCLPNVEPVTLIASRSAIGTDLWRPDPDNRIDDDGLHLVVRGALPYPGPPTPGSVGEVRERLGALVEALDRVVRRVPDRTLVAARALSVDQKALRRALPGMGLVAFIADGTRPARRFTRFRCHHRIAGPKEGVHIPFCCPRELDPVEVEVAGSGRTITGLGLRRREAFAVAGSNAEGKSTFLHAVIAGQDDHAAGDGREFLVSVDGVTRAEAGERYLAGADVSLFFHSLPPGVSGGPRAATGQGSGSLVMAHEIQTALRAASPLLILDEDRAATNLLVPGCLQSGEVTPLSTLLAVRREAFGETAILFAASSLDILIAQADRILQLTGHEARALDPGEFRRRLDAHLAEVREHLAARE</sequence>
<dbReference type="Pfam" id="PF09818">
    <property type="entry name" value="ABC_ATPase"/>
    <property type="match status" value="1"/>
</dbReference>
<dbReference type="EMBL" id="CP137641">
    <property type="protein sequence ID" value="WOX55787.1"/>
    <property type="molecule type" value="Genomic_DNA"/>
</dbReference>
<keyword evidence="3" id="KW-1185">Reference proteome</keyword>
<accession>A0ABD8A9S8</accession>
<dbReference type="InterPro" id="IPR046834">
    <property type="entry name" value="ABC_ATPase_C"/>
</dbReference>
<feature type="domain" description="ATPase of the ABC class C-terminal" evidence="1">
    <location>
        <begin position="184"/>
        <end position="438"/>
    </location>
</feature>
<dbReference type="InterPro" id="IPR027417">
    <property type="entry name" value="P-loop_NTPase"/>
</dbReference>
<dbReference type="Proteomes" id="UP001626603">
    <property type="component" value="Chromosome"/>
</dbReference>
<name>A0ABD8A9S8_9EURY</name>
<dbReference type="SUPFAM" id="SSF52540">
    <property type="entry name" value="P-loop containing nucleoside triphosphate hydrolases"/>
    <property type="match status" value="1"/>
</dbReference>
<evidence type="ECO:0000259" key="1">
    <source>
        <dbReference type="Pfam" id="PF09818"/>
    </source>
</evidence>
<reference evidence="2 3" key="1">
    <citation type="submission" date="2023-10" db="EMBL/GenBank/DDBJ databases">
        <title>The complete genome sequence of Methanoculleus palmolei DSM 4273.</title>
        <authorList>
            <person name="Lai S.-J."/>
            <person name="You Y.-T."/>
            <person name="Chen S.-C."/>
        </authorList>
    </citation>
    <scope>NUCLEOTIDE SEQUENCE [LARGE SCALE GENOMIC DNA]</scope>
    <source>
        <strain evidence="2 3">DSM 4273</strain>
    </source>
</reference>
<proteinExistence type="predicted"/>
<gene>
    <name evidence="2" type="ORF">R6Y95_00270</name>
</gene>
<dbReference type="PANTHER" id="PTHR38149:SF1">
    <property type="entry name" value="ATPASE"/>
    <property type="match status" value="1"/>
</dbReference>
<dbReference type="PANTHER" id="PTHR38149">
    <property type="entry name" value="ATPASE"/>
    <property type="match status" value="1"/>
</dbReference>